<protein>
    <submittedName>
        <fullName evidence="3">Glucan phosphoethanolaminetransferase (Alkaline phosphatase superfamily)</fullName>
    </submittedName>
</protein>
<dbReference type="PANTHER" id="PTHR30443:SF2">
    <property type="entry name" value="PHOSPHOETHANOLAMINE TRANSFERASE EPTC"/>
    <property type="match status" value="1"/>
</dbReference>
<feature type="transmembrane region" description="Helical" evidence="1">
    <location>
        <begin position="72"/>
        <end position="91"/>
    </location>
</feature>
<keyword evidence="1" id="KW-0812">Transmembrane</keyword>
<dbReference type="SUPFAM" id="SSF53649">
    <property type="entry name" value="Alkaline phosphatase-like"/>
    <property type="match status" value="1"/>
</dbReference>
<evidence type="ECO:0000313" key="3">
    <source>
        <dbReference type="EMBL" id="TDQ45455.1"/>
    </source>
</evidence>
<dbReference type="Proteomes" id="UP000295375">
    <property type="component" value="Unassembled WGS sequence"/>
</dbReference>
<dbReference type="InterPro" id="IPR017850">
    <property type="entry name" value="Alkaline_phosphatase_core_sf"/>
</dbReference>
<keyword evidence="1" id="KW-0472">Membrane</keyword>
<reference evidence="3 4" key="1">
    <citation type="submission" date="2019-03" db="EMBL/GenBank/DDBJ databases">
        <title>Genomic Encyclopedia of Type Strains, Phase IV (KMG-IV): sequencing the most valuable type-strain genomes for metagenomic binning, comparative biology and taxonomic classification.</title>
        <authorList>
            <person name="Goeker M."/>
        </authorList>
    </citation>
    <scope>NUCLEOTIDE SEQUENCE [LARGE SCALE GENOMIC DNA]</scope>
    <source>
        <strain evidence="3 4">DSM 103792</strain>
    </source>
</reference>
<feature type="transmembrane region" description="Helical" evidence="1">
    <location>
        <begin position="44"/>
        <end position="65"/>
    </location>
</feature>
<name>A0A4R6UK36_9GAMM</name>
<sequence length="563" mass="62389">MKFCQRLITSMWWLLGKAVALLLFFILAHRQVPSFIEASGWNGGVVGFFLIWLTAVLFTVLAALHPKWGVRLAVAAVLSLSAGNALSYLYITGFPLNAIEVERLFQDIGFLDETLEFYGGFILKAVSIVALLFIGIVLPVPTSFGHWPRWRHWSPLLLLLPVTGVGAVVYFDGGGDSDALPVNVSPLGFVGVLIADEISQARIPERLTPPPPATQTALEKIVVVMDESVRGDWLDINTADGIPTGLIPYLHTGVNFGLGASFANCSAASNLSFRYAARRDSFLLDIKTRPSLWAFAKKAGYKTVYLDGQRTNRELQNFMTAQELSEIDELIQHDDETIARDKDIVLVEKLRALLQRPERLFIYVNKNGVHFPYEGKYPPEATIFTPHMQGKGINVNEGNQYGDGFGNEAFRNSYRNAVAWNTGEFFKRLLPTVSLDNTLLLFTSDHGQNFTKTQATGFLTHCTTGPAPAPEGTVPIVALTGDAEWLQRLRTAAEYQSPVSHWNLPPTLLLAMGYAPDFVASEYEPSLLERERGKAEFVSTFFVRFGLEPVWNQPVQKPVPLAP</sequence>
<keyword evidence="3" id="KW-0808">Transferase</keyword>
<feature type="transmembrane region" description="Helical" evidence="1">
    <location>
        <begin position="117"/>
        <end position="140"/>
    </location>
</feature>
<dbReference type="Pfam" id="PF00884">
    <property type="entry name" value="Sulfatase"/>
    <property type="match status" value="1"/>
</dbReference>
<dbReference type="EMBL" id="SNYM01000020">
    <property type="protein sequence ID" value="TDQ45455.1"/>
    <property type="molecule type" value="Genomic_DNA"/>
</dbReference>
<dbReference type="AlphaFoldDB" id="A0A4R6UK36"/>
<organism evidence="3 4">
    <name type="scientific">Permianibacter aggregans</name>
    <dbReference type="NCBI Taxonomy" id="1510150"/>
    <lineage>
        <taxon>Bacteria</taxon>
        <taxon>Pseudomonadati</taxon>
        <taxon>Pseudomonadota</taxon>
        <taxon>Gammaproteobacteria</taxon>
        <taxon>Pseudomonadales</taxon>
        <taxon>Pseudomonadaceae</taxon>
        <taxon>Permianibacter</taxon>
    </lineage>
</organism>
<feature type="transmembrane region" description="Helical" evidence="1">
    <location>
        <begin position="12"/>
        <end position="32"/>
    </location>
</feature>
<proteinExistence type="predicted"/>
<dbReference type="GO" id="GO:0009244">
    <property type="term" value="P:lipopolysaccharide core region biosynthetic process"/>
    <property type="evidence" value="ECO:0007669"/>
    <property type="project" value="TreeGrafter"/>
</dbReference>
<dbReference type="GO" id="GO:0016776">
    <property type="term" value="F:phosphotransferase activity, phosphate group as acceptor"/>
    <property type="evidence" value="ECO:0007669"/>
    <property type="project" value="TreeGrafter"/>
</dbReference>
<keyword evidence="4" id="KW-1185">Reference proteome</keyword>
<evidence type="ECO:0000259" key="2">
    <source>
        <dbReference type="Pfam" id="PF00884"/>
    </source>
</evidence>
<dbReference type="PANTHER" id="PTHR30443">
    <property type="entry name" value="INNER MEMBRANE PROTEIN"/>
    <property type="match status" value="1"/>
</dbReference>
<comment type="caution">
    <text evidence="3">The sequence shown here is derived from an EMBL/GenBank/DDBJ whole genome shotgun (WGS) entry which is preliminary data.</text>
</comment>
<dbReference type="InterPro" id="IPR040423">
    <property type="entry name" value="PEA_transferase"/>
</dbReference>
<accession>A0A4R6UK36</accession>
<dbReference type="InterPro" id="IPR000917">
    <property type="entry name" value="Sulfatase_N"/>
</dbReference>
<dbReference type="GO" id="GO:0005886">
    <property type="term" value="C:plasma membrane"/>
    <property type="evidence" value="ECO:0007669"/>
    <property type="project" value="UniProtKB-SubCell"/>
</dbReference>
<dbReference type="Gene3D" id="3.40.720.10">
    <property type="entry name" value="Alkaline Phosphatase, subunit A"/>
    <property type="match status" value="1"/>
</dbReference>
<dbReference type="OrthoDB" id="9786870at2"/>
<evidence type="ECO:0000256" key="1">
    <source>
        <dbReference type="SAM" id="Phobius"/>
    </source>
</evidence>
<gene>
    <name evidence="3" type="ORF">EV696_12032</name>
</gene>
<evidence type="ECO:0000313" key="4">
    <source>
        <dbReference type="Proteomes" id="UP000295375"/>
    </source>
</evidence>
<feature type="transmembrane region" description="Helical" evidence="1">
    <location>
        <begin position="152"/>
        <end position="171"/>
    </location>
</feature>
<keyword evidence="1" id="KW-1133">Transmembrane helix</keyword>
<feature type="domain" description="Sulfatase N-terminal" evidence="2">
    <location>
        <begin position="284"/>
        <end position="514"/>
    </location>
</feature>